<dbReference type="PROSITE" id="PS00688">
    <property type="entry name" value="SIGMA54_INTERACT_3"/>
    <property type="match status" value="1"/>
</dbReference>
<evidence type="ECO:0000256" key="1">
    <source>
        <dbReference type="ARBA" id="ARBA00022741"/>
    </source>
</evidence>
<dbReference type="Proteomes" id="UP000064967">
    <property type="component" value="Chromosome"/>
</dbReference>
<dbReference type="SMART" id="SM00382">
    <property type="entry name" value="AAA"/>
    <property type="match status" value="1"/>
</dbReference>
<dbReference type="FunFam" id="3.40.50.300:FF:000006">
    <property type="entry name" value="DNA-binding transcriptional regulator NtrC"/>
    <property type="match status" value="1"/>
</dbReference>
<dbReference type="InterPro" id="IPR058031">
    <property type="entry name" value="AAA_lid_NorR"/>
</dbReference>
<dbReference type="PANTHER" id="PTHR32071">
    <property type="entry name" value="TRANSCRIPTIONAL REGULATORY PROTEIN"/>
    <property type="match status" value="1"/>
</dbReference>
<evidence type="ECO:0000256" key="4">
    <source>
        <dbReference type="ARBA" id="ARBA00023125"/>
    </source>
</evidence>
<keyword evidence="2" id="KW-0067">ATP-binding</keyword>
<dbReference type="InterPro" id="IPR025662">
    <property type="entry name" value="Sigma_54_int_dom_ATP-bd_1"/>
</dbReference>
<evidence type="ECO:0000259" key="8">
    <source>
        <dbReference type="PROSITE" id="PS50045"/>
    </source>
</evidence>
<proteinExistence type="predicted"/>
<dbReference type="GO" id="GO:0006355">
    <property type="term" value="P:regulation of DNA-templated transcription"/>
    <property type="evidence" value="ECO:0007669"/>
    <property type="project" value="InterPro"/>
</dbReference>
<dbReference type="CDD" id="cd00009">
    <property type="entry name" value="AAA"/>
    <property type="match status" value="1"/>
</dbReference>
<dbReference type="OrthoDB" id="9763792at2"/>
<gene>
    <name evidence="10" type="ORF">AKJ09_07644</name>
</gene>
<dbReference type="GO" id="GO:0003677">
    <property type="term" value="F:DNA binding"/>
    <property type="evidence" value="ECO:0007669"/>
    <property type="project" value="UniProtKB-KW"/>
</dbReference>
<dbReference type="PANTHER" id="PTHR32071:SF117">
    <property type="entry name" value="PTS-DEPENDENT DIHYDROXYACETONE KINASE OPERON REGULATORY PROTEIN-RELATED"/>
    <property type="match status" value="1"/>
</dbReference>
<dbReference type="InterPro" id="IPR009057">
    <property type="entry name" value="Homeodomain-like_sf"/>
</dbReference>
<evidence type="ECO:0000256" key="6">
    <source>
        <dbReference type="PROSITE-ProRule" id="PRU00169"/>
    </source>
</evidence>
<evidence type="ECO:0000313" key="10">
    <source>
        <dbReference type="EMBL" id="AKV00981.1"/>
    </source>
</evidence>
<keyword evidence="5" id="KW-0804">Transcription</keyword>
<dbReference type="PROSITE" id="PS50110">
    <property type="entry name" value="RESPONSE_REGULATORY"/>
    <property type="match status" value="1"/>
</dbReference>
<keyword evidence="6" id="KW-0597">Phosphoprotein</keyword>
<evidence type="ECO:0000256" key="2">
    <source>
        <dbReference type="ARBA" id="ARBA00022840"/>
    </source>
</evidence>
<dbReference type="InterPro" id="IPR025943">
    <property type="entry name" value="Sigma_54_int_dom_ATP-bd_2"/>
</dbReference>
<keyword evidence="11" id="KW-1185">Reference proteome</keyword>
<evidence type="ECO:0000313" key="11">
    <source>
        <dbReference type="Proteomes" id="UP000064967"/>
    </source>
</evidence>
<dbReference type="InterPro" id="IPR011006">
    <property type="entry name" value="CheY-like_superfamily"/>
</dbReference>
<dbReference type="PROSITE" id="PS00675">
    <property type="entry name" value="SIGMA54_INTERACT_1"/>
    <property type="match status" value="1"/>
</dbReference>
<dbReference type="PATRIC" id="fig|1391654.3.peg.7754"/>
<dbReference type="SUPFAM" id="SSF52172">
    <property type="entry name" value="CheY-like"/>
    <property type="match status" value="1"/>
</dbReference>
<dbReference type="Gene3D" id="3.40.50.300">
    <property type="entry name" value="P-loop containing nucleotide triphosphate hydrolases"/>
    <property type="match status" value="1"/>
</dbReference>
<dbReference type="GO" id="GO:0000160">
    <property type="term" value="P:phosphorelay signal transduction system"/>
    <property type="evidence" value="ECO:0007669"/>
    <property type="project" value="InterPro"/>
</dbReference>
<accession>A0A0K1Q572</accession>
<dbReference type="Gene3D" id="3.40.50.2300">
    <property type="match status" value="1"/>
</dbReference>
<dbReference type="AlphaFoldDB" id="A0A0K1Q572"/>
<keyword evidence="3" id="KW-0805">Transcription regulation</keyword>
<dbReference type="InterPro" id="IPR001789">
    <property type="entry name" value="Sig_transdc_resp-reg_receiver"/>
</dbReference>
<keyword evidence="1" id="KW-0547">Nucleotide-binding</keyword>
<dbReference type="InterPro" id="IPR027417">
    <property type="entry name" value="P-loop_NTPase"/>
</dbReference>
<dbReference type="Gene3D" id="1.10.8.60">
    <property type="match status" value="1"/>
</dbReference>
<feature type="compositionally biased region" description="Gly residues" evidence="7">
    <location>
        <begin position="10"/>
        <end position="21"/>
    </location>
</feature>
<organism evidence="10 11">
    <name type="scientific">Labilithrix luteola</name>
    <dbReference type="NCBI Taxonomy" id="1391654"/>
    <lineage>
        <taxon>Bacteria</taxon>
        <taxon>Pseudomonadati</taxon>
        <taxon>Myxococcota</taxon>
        <taxon>Polyangia</taxon>
        <taxon>Polyangiales</taxon>
        <taxon>Labilitrichaceae</taxon>
        <taxon>Labilithrix</taxon>
    </lineage>
</organism>
<evidence type="ECO:0000259" key="9">
    <source>
        <dbReference type="PROSITE" id="PS50110"/>
    </source>
</evidence>
<dbReference type="SUPFAM" id="SSF52540">
    <property type="entry name" value="P-loop containing nucleoside triphosphate hydrolases"/>
    <property type="match status" value="1"/>
</dbReference>
<evidence type="ECO:0000256" key="7">
    <source>
        <dbReference type="SAM" id="MobiDB-lite"/>
    </source>
</evidence>
<feature type="modified residue" description="4-aspartylphosphate" evidence="6">
    <location>
        <position position="106"/>
    </location>
</feature>
<dbReference type="PROSITE" id="PS50045">
    <property type="entry name" value="SIGMA54_INTERACT_4"/>
    <property type="match status" value="1"/>
</dbReference>
<dbReference type="RefSeq" id="WP_146652167.1">
    <property type="nucleotide sequence ID" value="NZ_CP012333.1"/>
</dbReference>
<dbReference type="InterPro" id="IPR002078">
    <property type="entry name" value="Sigma_54_int"/>
</dbReference>
<dbReference type="EMBL" id="CP012333">
    <property type="protein sequence ID" value="AKV00981.1"/>
    <property type="molecule type" value="Genomic_DNA"/>
</dbReference>
<feature type="domain" description="Response regulatory" evidence="9">
    <location>
        <begin position="57"/>
        <end position="171"/>
    </location>
</feature>
<keyword evidence="4" id="KW-0238">DNA-binding</keyword>
<reference evidence="10 11" key="1">
    <citation type="submission" date="2015-08" db="EMBL/GenBank/DDBJ databases">
        <authorList>
            <person name="Babu N.S."/>
            <person name="Beckwith C.J."/>
            <person name="Beseler K.G."/>
            <person name="Brison A."/>
            <person name="Carone J.V."/>
            <person name="Caskin T.P."/>
            <person name="Diamond M."/>
            <person name="Durham M.E."/>
            <person name="Foxe J.M."/>
            <person name="Go M."/>
            <person name="Henderson B.A."/>
            <person name="Jones I.B."/>
            <person name="McGettigan J.A."/>
            <person name="Micheletti S.J."/>
            <person name="Nasrallah M.E."/>
            <person name="Ortiz D."/>
            <person name="Piller C.R."/>
            <person name="Privatt S.R."/>
            <person name="Schneider S.L."/>
            <person name="Sharp S."/>
            <person name="Smith T.C."/>
            <person name="Stanton J.D."/>
            <person name="Ullery H.E."/>
            <person name="Wilson R.J."/>
            <person name="Serrano M.G."/>
            <person name="Buck G."/>
            <person name="Lee V."/>
            <person name="Wang Y."/>
            <person name="Carvalho R."/>
            <person name="Voegtly L."/>
            <person name="Shi R."/>
            <person name="Duckworth R."/>
            <person name="Johnson A."/>
            <person name="Loviza R."/>
            <person name="Walstead R."/>
            <person name="Shah Z."/>
            <person name="Kiflezghi M."/>
            <person name="Wade K."/>
            <person name="Ball S.L."/>
            <person name="Bradley K.W."/>
            <person name="Asai D.J."/>
            <person name="Bowman C.A."/>
            <person name="Russell D.A."/>
            <person name="Pope W.H."/>
            <person name="Jacobs-Sera D."/>
            <person name="Hendrix R.W."/>
            <person name="Hatfull G.F."/>
        </authorList>
    </citation>
    <scope>NUCLEOTIDE SEQUENCE [LARGE SCALE GENOMIC DNA]</scope>
    <source>
        <strain evidence="10 11">DSM 27648</strain>
    </source>
</reference>
<dbReference type="SUPFAM" id="SSF46689">
    <property type="entry name" value="Homeodomain-like"/>
    <property type="match status" value="1"/>
</dbReference>
<dbReference type="InterPro" id="IPR003593">
    <property type="entry name" value="AAA+_ATPase"/>
</dbReference>
<feature type="domain" description="Sigma-54 factor interaction" evidence="8">
    <location>
        <begin position="197"/>
        <end position="426"/>
    </location>
</feature>
<protein>
    <submittedName>
        <fullName evidence="10">Response regulator of zinc sigma-54-dependent two-component system</fullName>
    </submittedName>
</protein>
<feature type="region of interest" description="Disordered" evidence="7">
    <location>
        <begin position="556"/>
        <end position="585"/>
    </location>
</feature>
<dbReference type="GO" id="GO:0005524">
    <property type="term" value="F:ATP binding"/>
    <property type="evidence" value="ECO:0007669"/>
    <property type="project" value="UniProtKB-KW"/>
</dbReference>
<feature type="compositionally biased region" description="Basic and acidic residues" evidence="7">
    <location>
        <begin position="39"/>
        <end position="49"/>
    </location>
</feature>
<dbReference type="PROSITE" id="PS00676">
    <property type="entry name" value="SIGMA54_INTERACT_2"/>
    <property type="match status" value="1"/>
</dbReference>
<dbReference type="STRING" id="1391654.AKJ09_07644"/>
<dbReference type="Pfam" id="PF00158">
    <property type="entry name" value="Sigma54_activat"/>
    <property type="match status" value="1"/>
</dbReference>
<evidence type="ECO:0000256" key="3">
    <source>
        <dbReference type="ARBA" id="ARBA00023015"/>
    </source>
</evidence>
<dbReference type="KEGG" id="llu:AKJ09_07644"/>
<name>A0A0K1Q572_9BACT</name>
<dbReference type="Pfam" id="PF25601">
    <property type="entry name" value="AAA_lid_14"/>
    <property type="match status" value="1"/>
</dbReference>
<feature type="compositionally biased region" description="Polar residues" evidence="7">
    <location>
        <begin position="28"/>
        <end position="38"/>
    </location>
</feature>
<evidence type="ECO:0000256" key="5">
    <source>
        <dbReference type="ARBA" id="ARBA00023163"/>
    </source>
</evidence>
<dbReference type="SMART" id="SM00448">
    <property type="entry name" value="REC"/>
    <property type="match status" value="1"/>
</dbReference>
<sequence>MTELATNPGTGTGTLGSGTGQGELATDGASNSNGGQRTSGDDRSALSLRPDGEAPVRVLVVDDEDALRSTLARVLRQRGMETATAENGYVALDLLDKENFDVVLVDVRMPGITGPQVLQRIKAAAYPVEVVMMTAFADIATTVSAVKAGAYGFLTKPFVSNESVVIEVLNAAQYRRLRGRTDKQERTAGPTTPTGEMVGRCPPMREVYRLVSGVASTNSTILVLGESGTGKELVARAIHERSRRAARPLVTVNCAAIPRELVESELFGHTRGAFTSAVTARAGLFEAANGGTLFLDEIGDLPTSAQVKLLRTLQSGEIKPVGSDTIKTVDVRVIAATNADLRASIAAGTFRQDLFYRLNVIAIRLPPLRDRGDDILHLAQHFIQKHARIAGRPATRLSHEAALCLQRYEWPGNVRELEHAIEHAVVLSESETILPTSLPAEVQLAIEAKVPWHPPPGATPAPPQVALHVPAHVPAHVPLPAPAPAPTPPAKPVVGTMSELVAALGLAEMSYPEAKKRILADFNETYVNALLLASAGNMSEAARRSGLDRSNFRRLVRSTAPDSLQAPAGARSRDESDERDERDER</sequence>
<feature type="region of interest" description="Disordered" evidence="7">
    <location>
        <begin position="180"/>
        <end position="199"/>
    </location>
</feature>
<feature type="region of interest" description="Disordered" evidence="7">
    <location>
        <begin position="1"/>
        <end position="49"/>
    </location>
</feature>
<dbReference type="Gene3D" id="1.10.10.60">
    <property type="entry name" value="Homeodomain-like"/>
    <property type="match status" value="1"/>
</dbReference>
<dbReference type="InterPro" id="IPR025944">
    <property type="entry name" value="Sigma_54_int_dom_CS"/>
</dbReference>
<dbReference type="Pfam" id="PF00072">
    <property type="entry name" value="Response_reg"/>
    <property type="match status" value="1"/>
</dbReference>